<gene>
    <name evidence="1" type="ORF">K0504_06190</name>
</gene>
<sequence length="158" mass="18058">METPPTTDFQLHFLCANHREWVSENPEQSRQFVADTKRKGQRMLRQLRWHDAIPYWGCIFETAEILDDCSVEPSAEVLSLLCQAARALSRCFTELDAQDMAYVVISQARRRIEAIAFTYELQAVPCWIVDCLDLLKTEWAPSAKFSPAGAFAAHPTLH</sequence>
<reference evidence="1" key="1">
    <citation type="submission" date="2021-07" db="EMBL/GenBank/DDBJ databases">
        <title>Neiella marina sp. nov., isolated from the intestinal content of sea cucumber Apostichopus japonicus.</title>
        <authorList>
            <person name="Bai X."/>
        </authorList>
    </citation>
    <scope>NUCLEOTIDE SEQUENCE</scope>
    <source>
        <strain evidence="1">126</strain>
    </source>
</reference>
<name>A0ABS7EE57_9GAMM</name>
<dbReference type="RefSeq" id="WP_220103309.1">
    <property type="nucleotide sequence ID" value="NZ_JAHZSS010000005.1"/>
</dbReference>
<comment type="caution">
    <text evidence="1">The sequence shown here is derived from an EMBL/GenBank/DDBJ whole genome shotgun (WGS) entry which is preliminary data.</text>
</comment>
<protein>
    <submittedName>
        <fullName evidence="1">Uncharacterized protein</fullName>
    </submittedName>
</protein>
<proteinExistence type="predicted"/>
<keyword evidence="2" id="KW-1185">Reference proteome</keyword>
<evidence type="ECO:0000313" key="2">
    <source>
        <dbReference type="Proteomes" id="UP001166251"/>
    </source>
</evidence>
<dbReference type="Proteomes" id="UP001166251">
    <property type="component" value="Unassembled WGS sequence"/>
</dbReference>
<evidence type="ECO:0000313" key="1">
    <source>
        <dbReference type="EMBL" id="MBW8190622.1"/>
    </source>
</evidence>
<accession>A0ABS7EE57</accession>
<organism evidence="1 2">
    <name type="scientific">Neiella holothuriorum</name>
    <dbReference type="NCBI Taxonomy" id="2870530"/>
    <lineage>
        <taxon>Bacteria</taxon>
        <taxon>Pseudomonadati</taxon>
        <taxon>Pseudomonadota</taxon>
        <taxon>Gammaproteobacteria</taxon>
        <taxon>Alteromonadales</taxon>
        <taxon>Echinimonadaceae</taxon>
        <taxon>Neiella</taxon>
    </lineage>
</organism>
<dbReference type="EMBL" id="JAHZSS010000005">
    <property type="protein sequence ID" value="MBW8190622.1"/>
    <property type="molecule type" value="Genomic_DNA"/>
</dbReference>